<dbReference type="PANTHER" id="PTHR22930:SF281">
    <property type="entry name" value="NUCLEASE"/>
    <property type="match status" value="1"/>
</dbReference>
<comment type="subcellular location">
    <subcellularLocation>
        <location evidence="2">Nucleus</location>
    </subcellularLocation>
</comment>
<comment type="cofactor">
    <cofactor evidence="1">
        <name>a divalent metal cation</name>
        <dbReference type="ChEBI" id="CHEBI:60240"/>
    </cofactor>
</comment>
<accession>A0AAW2JG62</accession>
<feature type="domain" description="DDE Tnp4" evidence="8">
    <location>
        <begin position="16"/>
        <end position="160"/>
    </location>
</feature>
<dbReference type="GO" id="GO:0046872">
    <property type="term" value="F:metal ion binding"/>
    <property type="evidence" value="ECO:0007669"/>
    <property type="project" value="UniProtKB-KW"/>
</dbReference>
<dbReference type="PANTHER" id="PTHR22930">
    <property type="match status" value="1"/>
</dbReference>
<organism evidence="9">
    <name type="scientific">Sesamum radiatum</name>
    <name type="common">Black benniseed</name>
    <dbReference type="NCBI Taxonomy" id="300843"/>
    <lineage>
        <taxon>Eukaryota</taxon>
        <taxon>Viridiplantae</taxon>
        <taxon>Streptophyta</taxon>
        <taxon>Embryophyta</taxon>
        <taxon>Tracheophyta</taxon>
        <taxon>Spermatophyta</taxon>
        <taxon>Magnoliopsida</taxon>
        <taxon>eudicotyledons</taxon>
        <taxon>Gunneridae</taxon>
        <taxon>Pentapetalae</taxon>
        <taxon>asterids</taxon>
        <taxon>lamiids</taxon>
        <taxon>Lamiales</taxon>
        <taxon>Pedaliaceae</taxon>
        <taxon>Sesamum</taxon>
    </lineage>
</organism>
<evidence type="ECO:0000256" key="2">
    <source>
        <dbReference type="ARBA" id="ARBA00004123"/>
    </source>
</evidence>
<evidence type="ECO:0000259" key="8">
    <source>
        <dbReference type="Pfam" id="PF13359"/>
    </source>
</evidence>
<dbReference type="EMBL" id="JACGWJ010000306">
    <property type="protein sequence ID" value="KAL0293469.1"/>
    <property type="molecule type" value="Genomic_DNA"/>
</dbReference>
<keyword evidence="7" id="KW-0539">Nucleus</keyword>
<evidence type="ECO:0000256" key="4">
    <source>
        <dbReference type="ARBA" id="ARBA00022722"/>
    </source>
</evidence>
<dbReference type="GO" id="GO:0004518">
    <property type="term" value="F:nuclease activity"/>
    <property type="evidence" value="ECO:0007669"/>
    <property type="project" value="UniProtKB-KW"/>
</dbReference>
<reference evidence="9" key="2">
    <citation type="journal article" date="2024" name="Plant">
        <title>Genomic evolution and insights into agronomic trait innovations of Sesamum species.</title>
        <authorList>
            <person name="Miao H."/>
            <person name="Wang L."/>
            <person name="Qu L."/>
            <person name="Liu H."/>
            <person name="Sun Y."/>
            <person name="Le M."/>
            <person name="Wang Q."/>
            <person name="Wei S."/>
            <person name="Zheng Y."/>
            <person name="Lin W."/>
            <person name="Duan Y."/>
            <person name="Cao H."/>
            <person name="Xiong S."/>
            <person name="Wang X."/>
            <person name="Wei L."/>
            <person name="Li C."/>
            <person name="Ma Q."/>
            <person name="Ju M."/>
            <person name="Zhao R."/>
            <person name="Li G."/>
            <person name="Mu C."/>
            <person name="Tian Q."/>
            <person name="Mei H."/>
            <person name="Zhang T."/>
            <person name="Gao T."/>
            <person name="Zhang H."/>
        </authorList>
    </citation>
    <scope>NUCLEOTIDE SEQUENCE</scope>
    <source>
        <strain evidence="9">G02</strain>
    </source>
</reference>
<evidence type="ECO:0000256" key="3">
    <source>
        <dbReference type="ARBA" id="ARBA00006958"/>
    </source>
</evidence>
<dbReference type="InterPro" id="IPR027806">
    <property type="entry name" value="HARBI1_dom"/>
</dbReference>
<protein>
    <recommendedName>
        <fullName evidence="8">DDE Tnp4 domain-containing protein</fullName>
    </recommendedName>
</protein>
<dbReference type="InterPro" id="IPR045249">
    <property type="entry name" value="HARBI1-like"/>
</dbReference>
<evidence type="ECO:0000256" key="1">
    <source>
        <dbReference type="ARBA" id="ARBA00001968"/>
    </source>
</evidence>
<dbReference type="GO" id="GO:0005634">
    <property type="term" value="C:nucleus"/>
    <property type="evidence" value="ECO:0007669"/>
    <property type="project" value="UniProtKB-SubCell"/>
</dbReference>
<evidence type="ECO:0000256" key="5">
    <source>
        <dbReference type="ARBA" id="ARBA00022723"/>
    </source>
</evidence>
<dbReference type="AlphaFoldDB" id="A0AAW2JG62"/>
<dbReference type="Pfam" id="PF13359">
    <property type="entry name" value="DDE_Tnp_4"/>
    <property type="match status" value="1"/>
</dbReference>
<keyword evidence="4" id="KW-0540">Nuclease</keyword>
<dbReference type="GO" id="GO:0016787">
    <property type="term" value="F:hydrolase activity"/>
    <property type="evidence" value="ECO:0007669"/>
    <property type="project" value="UniProtKB-KW"/>
</dbReference>
<name>A0AAW2JG62_SESRA</name>
<evidence type="ECO:0000256" key="7">
    <source>
        <dbReference type="ARBA" id="ARBA00023242"/>
    </source>
</evidence>
<evidence type="ECO:0000313" key="9">
    <source>
        <dbReference type="EMBL" id="KAL0293469.1"/>
    </source>
</evidence>
<comment type="similarity">
    <text evidence="3">Belongs to the HARBI1 family.</text>
</comment>
<keyword evidence="5" id="KW-0479">Metal-binding</keyword>
<sequence length="425" mass="48611">MTSYVAAELLGCLGALDGTHIDVRVPDSEKGRCHNRKSYTSINVLGVCNTEGLFTYVLSGWDGTADGQVLRHAISRSIGLKVPSENYYLCDNGYANREGFLTPYRGLRYHLKEWERGGGGPQNARELFNLHHAAAQNVIECSFGLLKTRWGILRCPHTTRLMCKAVLLLLVAYYTITYMNPTEQEGISNPRRYRKKIDKTIIRRTWTQREEEALVNALRTICCTGWRCENGFRARYKLEALMLKQFPNSDIRAEPHINSKIHVWKKFYNTLVDTTARTMRFKSWPFFPAWCEIFGRDRAEAEWFPETGYVRNDGAALDEIQLTQEPNVQSTAAMRKSTSSSKKRKVIGLSNIVSTFCESANERLGELSKKLFFDFIEGEKRAAIYEAVGQVPGINMNDQIGWLKIPKRWTSFSAYLTRPELERLG</sequence>
<evidence type="ECO:0000256" key="6">
    <source>
        <dbReference type="ARBA" id="ARBA00022801"/>
    </source>
</evidence>
<comment type="caution">
    <text evidence="9">The sequence shown here is derived from an EMBL/GenBank/DDBJ whole genome shotgun (WGS) entry which is preliminary data.</text>
</comment>
<gene>
    <name evidence="9" type="ORF">Sradi_6936100</name>
</gene>
<keyword evidence="6" id="KW-0378">Hydrolase</keyword>
<proteinExistence type="inferred from homology"/>
<reference evidence="9" key="1">
    <citation type="submission" date="2020-06" db="EMBL/GenBank/DDBJ databases">
        <authorList>
            <person name="Li T."/>
            <person name="Hu X."/>
            <person name="Zhang T."/>
            <person name="Song X."/>
            <person name="Zhang H."/>
            <person name="Dai N."/>
            <person name="Sheng W."/>
            <person name="Hou X."/>
            <person name="Wei L."/>
        </authorList>
    </citation>
    <scope>NUCLEOTIDE SEQUENCE</scope>
    <source>
        <strain evidence="9">G02</strain>
        <tissue evidence="9">Leaf</tissue>
    </source>
</reference>